<evidence type="ECO:0000256" key="2">
    <source>
        <dbReference type="ARBA" id="ARBA00023242"/>
    </source>
</evidence>
<dbReference type="PANTHER" id="PTHR48033">
    <property type="entry name" value="RNA-BINDING (RRM/RBD/RNP MOTIFS) FAMILY PROTEIN"/>
    <property type="match status" value="1"/>
</dbReference>
<keyword evidence="2" id="KW-0539">Nucleus</keyword>
<proteinExistence type="predicted"/>
<dbReference type="SMART" id="SM00360">
    <property type="entry name" value="RRM"/>
    <property type="match status" value="2"/>
</dbReference>
<dbReference type="PANTHER" id="PTHR48033:SF10">
    <property type="entry name" value="RNA-BINDING PROTEIN SQUID"/>
    <property type="match status" value="1"/>
</dbReference>
<evidence type="ECO:0000256" key="1">
    <source>
        <dbReference type="ARBA" id="ARBA00004123"/>
    </source>
</evidence>
<reference evidence="7" key="2">
    <citation type="submission" date="2020-10" db="UniProtKB">
        <authorList>
            <consortium name="WormBaseParasite"/>
        </authorList>
    </citation>
    <scope>IDENTIFICATION</scope>
</reference>
<feature type="domain" description="RRM" evidence="5">
    <location>
        <begin position="176"/>
        <end position="253"/>
    </location>
</feature>
<evidence type="ECO:0000313" key="6">
    <source>
        <dbReference type="Proteomes" id="UP000492821"/>
    </source>
</evidence>
<keyword evidence="6" id="KW-1185">Reference proteome</keyword>
<dbReference type="SUPFAM" id="SSF54928">
    <property type="entry name" value="RNA-binding domain, RBD"/>
    <property type="match status" value="2"/>
</dbReference>
<dbReference type="GO" id="GO:0000785">
    <property type="term" value="C:chromatin"/>
    <property type="evidence" value="ECO:0007669"/>
    <property type="project" value="TreeGrafter"/>
</dbReference>
<organism evidence="6 7">
    <name type="scientific">Panagrellus redivivus</name>
    <name type="common">Microworm</name>
    <dbReference type="NCBI Taxonomy" id="6233"/>
    <lineage>
        <taxon>Eukaryota</taxon>
        <taxon>Metazoa</taxon>
        <taxon>Ecdysozoa</taxon>
        <taxon>Nematoda</taxon>
        <taxon>Chromadorea</taxon>
        <taxon>Rhabditida</taxon>
        <taxon>Tylenchina</taxon>
        <taxon>Panagrolaimomorpha</taxon>
        <taxon>Panagrolaimoidea</taxon>
        <taxon>Panagrolaimidae</taxon>
        <taxon>Panagrellus</taxon>
    </lineage>
</organism>
<accession>A0A7E4W541</accession>
<protein>
    <submittedName>
        <fullName evidence="7">RRM domain-containing protein</fullName>
    </submittedName>
</protein>
<evidence type="ECO:0000256" key="4">
    <source>
        <dbReference type="SAM" id="MobiDB-lite"/>
    </source>
</evidence>
<evidence type="ECO:0000256" key="3">
    <source>
        <dbReference type="PROSITE-ProRule" id="PRU00176"/>
    </source>
</evidence>
<dbReference type="InterPro" id="IPR012677">
    <property type="entry name" value="Nucleotide-bd_a/b_plait_sf"/>
</dbReference>
<dbReference type="GO" id="GO:0003723">
    <property type="term" value="F:RNA binding"/>
    <property type="evidence" value="ECO:0007669"/>
    <property type="project" value="UniProtKB-UniRule"/>
</dbReference>
<dbReference type="InterPro" id="IPR000504">
    <property type="entry name" value="RRM_dom"/>
</dbReference>
<sequence>MHGHSLRDSQPDSGTSLTCSFRLCVLWSRRESLPWLLLVLWSSLRCSCTALPALSPILSPREPPFKGTLSNLLTMFVQPNNNTIDRGIRRNSEERKIFVGGIPYETTNADLVVYFQQFGEVLSAMVKYDRFTHKSRGFAFVEFKTLDGFRAALAVREQQYGGKTIEVKPAKSRENKKVFVGGLPIAITEAEIRACFERYGPIEEIEWPFDKFTKMRRNFAFIVFEEERFADMAALEPRQMVGSRECDVKKAVVQRKPYPGFQGGPDGPGYMGPNSHHYSAHHQRVEPQVSTPWDWVPAPDSTPPDFEAMQKQAQDYYSNQMMDFLRQQQDPLLDMQSNTPFYQEPPHPLANYGFEEFMQQQSQESQPSSSRLSTGVRNVPLYNRQSNSRFF</sequence>
<dbReference type="AlphaFoldDB" id="A0A7E4W541"/>
<dbReference type="PROSITE" id="PS50102">
    <property type="entry name" value="RRM"/>
    <property type="match status" value="2"/>
</dbReference>
<dbReference type="Pfam" id="PF00076">
    <property type="entry name" value="RRM_1"/>
    <property type="match status" value="2"/>
</dbReference>
<feature type="domain" description="RRM" evidence="5">
    <location>
        <begin position="95"/>
        <end position="172"/>
    </location>
</feature>
<dbReference type="GO" id="GO:0010468">
    <property type="term" value="P:regulation of gene expression"/>
    <property type="evidence" value="ECO:0007669"/>
    <property type="project" value="TreeGrafter"/>
</dbReference>
<feature type="region of interest" description="Disordered" evidence="4">
    <location>
        <begin position="358"/>
        <end position="379"/>
    </location>
</feature>
<dbReference type="InterPro" id="IPR035979">
    <property type="entry name" value="RBD_domain_sf"/>
</dbReference>
<feature type="compositionally biased region" description="Low complexity" evidence="4">
    <location>
        <begin position="359"/>
        <end position="370"/>
    </location>
</feature>
<comment type="subcellular location">
    <subcellularLocation>
        <location evidence="1">Nucleus</location>
    </subcellularLocation>
</comment>
<evidence type="ECO:0000259" key="5">
    <source>
        <dbReference type="PROSITE" id="PS50102"/>
    </source>
</evidence>
<dbReference type="Proteomes" id="UP000492821">
    <property type="component" value="Unassembled WGS sequence"/>
</dbReference>
<keyword evidence="3" id="KW-0694">RNA-binding</keyword>
<dbReference type="GO" id="GO:0005654">
    <property type="term" value="C:nucleoplasm"/>
    <property type="evidence" value="ECO:0007669"/>
    <property type="project" value="TreeGrafter"/>
</dbReference>
<reference evidence="6" key="1">
    <citation type="journal article" date="2013" name="Genetics">
        <title>The draft genome and transcriptome of Panagrellus redivivus are shaped by the harsh demands of a free-living lifestyle.</title>
        <authorList>
            <person name="Srinivasan J."/>
            <person name="Dillman A.R."/>
            <person name="Macchietto M.G."/>
            <person name="Heikkinen L."/>
            <person name="Lakso M."/>
            <person name="Fracchia K.M."/>
            <person name="Antoshechkin I."/>
            <person name="Mortazavi A."/>
            <person name="Wong G."/>
            <person name="Sternberg P.W."/>
        </authorList>
    </citation>
    <scope>NUCLEOTIDE SEQUENCE [LARGE SCALE GENOMIC DNA]</scope>
    <source>
        <strain evidence="6">MT8872</strain>
    </source>
</reference>
<dbReference type="WBParaSite" id="Pan_g7126.t1">
    <property type="protein sequence ID" value="Pan_g7126.t1"/>
    <property type="gene ID" value="Pan_g7126"/>
</dbReference>
<evidence type="ECO:0000313" key="7">
    <source>
        <dbReference type="WBParaSite" id="Pan_g7126.t1"/>
    </source>
</evidence>
<name>A0A7E4W541_PANRE</name>
<dbReference type="Gene3D" id="3.30.70.330">
    <property type="match status" value="2"/>
</dbReference>